<sequence length="52" mass="5967">MLCLQHQVSLIVTVNDNLVVIQLNLKFDRTIMKLLFHVTVNLKLCNTLSDDV</sequence>
<dbReference type="EMBL" id="GBRH01178416">
    <property type="protein sequence ID" value="JAE19480.1"/>
    <property type="molecule type" value="Transcribed_RNA"/>
</dbReference>
<reference evidence="1" key="2">
    <citation type="journal article" date="2015" name="Data Brief">
        <title>Shoot transcriptome of the giant reed, Arundo donax.</title>
        <authorList>
            <person name="Barrero R.A."/>
            <person name="Guerrero F.D."/>
            <person name="Moolhuijzen P."/>
            <person name="Goolsby J.A."/>
            <person name="Tidwell J."/>
            <person name="Bellgard S.E."/>
            <person name="Bellgard M.I."/>
        </authorList>
    </citation>
    <scope>NUCLEOTIDE SEQUENCE</scope>
    <source>
        <tissue evidence="1">Shoot tissue taken approximately 20 cm above the soil surface</tissue>
    </source>
</reference>
<name>A0A0A9G327_ARUDO</name>
<evidence type="ECO:0000313" key="1">
    <source>
        <dbReference type="EMBL" id="JAE19480.1"/>
    </source>
</evidence>
<accession>A0A0A9G327</accession>
<reference evidence="1" key="1">
    <citation type="submission" date="2014-09" db="EMBL/GenBank/DDBJ databases">
        <authorList>
            <person name="Magalhaes I.L.F."/>
            <person name="Oliveira U."/>
            <person name="Santos F.R."/>
            <person name="Vidigal T.H.D.A."/>
            <person name="Brescovit A.D."/>
            <person name="Santos A.J."/>
        </authorList>
    </citation>
    <scope>NUCLEOTIDE SEQUENCE</scope>
    <source>
        <tissue evidence="1">Shoot tissue taken approximately 20 cm above the soil surface</tissue>
    </source>
</reference>
<dbReference type="AlphaFoldDB" id="A0A0A9G327"/>
<proteinExistence type="predicted"/>
<organism evidence="1">
    <name type="scientific">Arundo donax</name>
    <name type="common">Giant reed</name>
    <name type="synonym">Donax arundinaceus</name>
    <dbReference type="NCBI Taxonomy" id="35708"/>
    <lineage>
        <taxon>Eukaryota</taxon>
        <taxon>Viridiplantae</taxon>
        <taxon>Streptophyta</taxon>
        <taxon>Embryophyta</taxon>
        <taxon>Tracheophyta</taxon>
        <taxon>Spermatophyta</taxon>
        <taxon>Magnoliopsida</taxon>
        <taxon>Liliopsida</taxon>
        <taxon>Poales</taxon>
        <taxon>Poaceae</taxon>
        <taxon>PACMAD clade</taxon>
        <taxon>Arundinoideae</taxon>
        <taxon>Arundineae</taxon>
        <taxon>Arundo</taxon>
    </lineage>
</organism>
<protein>
    <submittedName>
        <fullName evidence="1">Uncharacterized protein</fullName>
    </submittedName>
</protein>